<comment type="caution">
    <text evidence="2">The sequence shown here is derived from an EMBL/GenBank/DDBJ whole genome shotgun (WGS) entry which is preliminary data.</text>
</comment>
<dbReference type="GO" id="GO:0004523">
    <property type="term" value="F:RNA-DNA hybrid ribonuclease activity"/>
    <property type="evidence" value="ECO:0007669"/>
    <property type="project" value="InterPro"/>
</dbReference>
<keyword evidence="3" id="KW-1185">Reference proteome</keyword>
<dbReference type="InterPro" id="IPR012337">
    <property type="entry name" value="RNaseH-like_sf"/>
</dbReference>
<dbReference type="Pfam" id="PF13456">
    <property type="entry name" value="RVT_3"/>
    <property type="match status" value="1"/>
</dbReference>
<dbReference type="InterPro" id="IPR002156">
    <property type="entry name" value="RNaseH_domain"/>
</dbReference>
<dbReference type="GO" id="GO:0003676">
    <property type="term" value="F:nucleic acid binding"/>
    <property type="evidence" value="ECO:0007669"/>
    <property type="project" value="InterPro"/>
</dbReference>
<dbReference type="CDD" id="cd06222">
    <property type="entry name" value="RNase_H_like"/>
    <property type="match status" value="1"/>
</dbReference>
<dbReference type="Proteomes" id="UP001165190">
    <property type="component" value="Unassembled WGS sequence"/>
</dbReference>
<feature type="domain" description="RNase H type-1" evidence="1">
    <location>
        <begin position="6"/>
        <end position="89"/>
    </location>
</feature>
<accession>A0A9W7IGR9</accession>
<dbReference type="PANTHER" id="PTHR47723">
    <property type="entry name" value="OS05G0353850 PROTEIN"/>
    <property type="match status" value="1"/>
</dbReference>
<organism evidence="2 3">
    <name type="scientific">Hibiscus trionum</name>
    <name type="common">Flower of an hour</name>
    <dbReference type="NCBI Taxonomy" id="183268"/>
    <lineage>
        <taxon>Eukaryota</taxon>
        <taxon>Viridiplantae</taxon>
        <taxon>Streptophyta</taxon>
        <taxon>Embryophyta</taxon>
        <taxon>Tracheophyta</taxon>
        <taxon>Spermatophyta</taxon>
        <taxon>Magnoliopsida</taxon>
        <taxon>eudicotyledons</taxon>
        <taxon>Gunneridae</taxon>
        <taxon>Pentapetalae</taxon>
        <taxon>rosids</taxon>
        <taxon>malvids</taxon>
        <taxon>Malvales</taxon>
        <taxon>Malvaceae</taxon>
        <taxon>Malvoideae</taxon>
        <taxon>Hibiscus</taxon>
    </lineage>
</organism>
<gene>
    <name evidence="2" type="ORF">HRI_003150400</name>
</gene>
<dbReference type="InterPro" id="IPR036397">
    <property type="entry name" value="RNaseH_sf"/>
</dbReference>
<dbReference type="OrthoDB" id="1000834at2759"/>
<proteinExistence type="predicted"/>
<name>A0A9W7IGR9_HIBTR</name>
<dbReference type="EMBL" id="BSYR01000026">
    <property type="protein sequence ID" value="GMI94811.1"/>
    <property type="molecule type" value="Genomic_DNA"/>
</dbReference>
<dbReference type="InterPro" id="IPR053151">
    <property type="entry name" value="RNase_H-like"/>
</dbReference>
<evidence type="ECO:0000313" key="2">
    <source>
        <dbReference type="EMBL" id="GMI94811.1"/>
    </source>
</evidence>
<dbReference type="InterPro" id="IPR044730">
    <property type="entry name" value="RNase_H-like_dom_plant"/>
</dbReference>
<protein>
    <recommendedName>
        <fullName evidence="1">RNase H type-1 domain-containing protein</fullName>
    </recommendedName>
</protein>
<dbReference type="PANTHER" id="PTHR47723:SF19">
    <property type="entry name" value="POLYNUCLEOTIDYL TRANSFERASE, RIBONUCLEASE H-LIKE SUPERFAMILY PROTEIN"/>
    <property type="match status" value="1"/>
</dbReference>
<evidence type="ECO:0000259" key="1">
    <source>
        <dbReference type="Pfam" id="PF13456"/>
    </source>
</evidence>
<dbReference type="SUPFAM" id="SSF53098">
    <property type="entry name" value="Ribonuclease H-like"/>
    <property type="match status" value="1"/>
</dbReference>
<dbReference type="Gene3D" id="3.30.420.10">
    <property type="entry name" value="Ribonuclease H-like superfamily/Ribonuclease H"/>
    <property type="match status" value="1"/>
</dbReference>
<evidence type="ECO:0000313" key="3">
    <source>
        <dbReference type="Proteomes" id="UP001165190"/>
    </source>
</evidence>
<sequence length="104" mass="11656">MAHLVAGGLFRDHERAWLLGFNKFLGISSVLESELRGILEGLRLSWSNGFERVQCQTDSSEVYNMLTSPDASSSTISLVHAIVDFLSKSWMLWPNVRQTSLLIS</sequence>
<reference evidence="2" key="1">
    <citation type="submission" date="2023-05" db="EMBL/GenBank/DDBJ databases">
        <title>Genome and transcriptome analyses reveal genes involved in the formation of fine ridges on petal epidermal cells in Hibiscus trionum.</title>
        <authorList>
            <person name="Koshimizu S."/>
            <person name="Masuda S."/>
            <person name="Ishii T."/>
            <person name="Shirasu K."/>
            <person name="Hoshino A."/>
            <person name="Arita M."/>
        </authorList>
    </citation>
    <scope>NUCLEOTIDE SEQUENCE</scope>
    <source>
        <strain evidence="2">Hamamatsu line</strain>
    </source>
</reference>
<dbReference type="AlphaFoldDB" id="A0A9W7IGR9"/>